<name>A0A5B0NU61_PUCGR</name>
<protein>
    <submittedName>
        <fullName evidence="1">Uncharacterized protein</fullName>
    </submittedName>
</protein>
<evidence type="ECO:0000313" key="1">
    <source>
        <dbReference type="EMBL" id="KAA1092054.1"/>
    </source>
</evidence>
<dbReference type="EMBL" id="VDEP01000378">
    <property type="protein sequence ID" value="KAA1092054.1"/>
    <property type="molecule type" value="Genomic_DNA"/>
</dbReference>
<evidence type="ECO:0000313" key="2">
    <source>
        <dbReference type="Proteomes" id="UP000325313"/>
    </source>
</evidence>
<reference evidence="1 2" key="1">
    <citation type="submission" date="2019-05" db="EMBL/GenBank/DDBJ databases">
        <title>Emergence of the Ug99 lineage of the wheat stem rust pathogen through somatic hybridization.</title>
        <authorList>
            <person name="Li F."/>
            <person name="Upadhyaya N.M."/>
            <person name="Sperschneider J."/>
            <person name="Matny O."/>
            <person name="Nguyen-Phuc H."/>
            <person name="Mago R."/>
            <person name="Raley C."/>
            <person name="Miller M.E."/>
            <person name="Silverstein K.A.T."/>
            <person name="Henningsen E."/>
            <person name="Hirsch C.D."/>
            <person name="Visser B."/>
            <person name="Pretorius Z.A."/>
            <person name="Steffenson B.J."/>
            <person name="Schwessinger B."/>
            <person name="Dodds P.N."/>
            <person name="Figueroa M."/>
        </authorList>
    </citation>
    <scope>NUCLEOTIDE SEQUENCE [LARGE SCALE GENOMIC DNA]</scope>
    <source>
        <strain evidence="1 2">Ug99</strain>
    </source>
</reference>
<proteinExistence type="predicted"/>
<gene>
    <name evidence="1" type="ORF">PGTUg99_008569</name>
</gene>
<sequence>MFTSMKKIPGCSFLTLIVTQVQSHFTQLPTSSSEALKSTENNIPRHISTEQSIQPSDFHLFCPRELVKHSGEEVLSEIDFLSEFFFLSFPNLHSYTDHGIKEPLSLVCPYYVTSRLLKTNYPPGHWRQGTSNDGDPKNTYLQDSAPSLQTPSDGHVHYGSNGSILYFTITGPFQYSKVSSYFCLLYQYYNQCVSHQAWYSIGHFLWLQIAIYCKGLSFINHEVNSREPFCGQETLISSHRCFYQHPG</sequence>
<dbReference type="Proteomes" id="UP000325313">
    <property type="component" value="Unassembled WGS sequence"/>
</dbReference>
<organism evidence="1 2">
    <name type="scientific">Puccinia graminis f. sp. tritici</name>
    <dbReference type="NCBI Taxonomy" id="56615"/>
    <lineage>
        <taxon>Eukaryota</taxon>
        <taxon>Fungi</taxon>
        <taxon>Dikarya</taxon>
        <taxon>Basidiomycota</taxon>
        <taxon>Pucciniomycotina</taxon>
        <taxon>Pucciniomycetes</taxon>
        <taxon>Pucciniales</taxon>
        <taxon>Pucciniaceae</taxon>
        <taxon>Puccinia</taxon>
    </lineage>
</organism>
<dbReference type="AlphaFoldDB" id="A0A5B0NU61"/>
<accession>A0A5B0NU61</accession>
<comment type="caution">
    <text evidence="1">The sequence shown here is derived from an EMBL/GenBank/DDBJ whole genome shotgun (WGS) entry which is preliminary data.</text>
</comment>